<evidence type="ECO:0000313" key="1">
    <source>
        <dbReference type="EMBL" id="CNL94775.1"/>
    </source>
</evidence>
<sequence>MAHQGYDNARQRRNDKRLALTAAYNAQHGIVEPESREVKRPTLRLNRKPASRIESAINPISFEYKAQIEKAAEFYCAMADKASEKRQRANLKVRGNYDQQVNARQKMRGHSIPLI</sequence>
<proteinExistence type="predicted"/>
<evidence type="ECO:0000313" key="2">
    <source>
        <dbReference type="Proteomes" id="UP000040088"/>
    </source>
</evidence>
<organism evidence="1 2">
    <name type="scientific">Yersinia aleksiciae</name>
    <dbReference type="NCBI Taxonomy" id="263819"/>
    <lineage>
        <taxon>Bacteria</taxon>
        <taxon>Pseudomonadati</taxon>
        <taxon>Pseudomonadota</taxon>
        <taxon>Gammaproteobacteria</taxon>
        <taxon>Enterobacterales</taxon>
        <taxon>Yersiniaceae</taxon>
        <taxon>Yersinia</taxon>
    </lineage>
</organism>
<protein>
    <submittedName>
        <fullName evidence="1">Uncharacterized protein</fullName>
    </submittedName>
</protein>
<dbReference type="Proteomes" id="UP000040088">
    <property type="component" value="Unassembled WGS sequence"/>
</dbReference>
<name>A0A0T9V1K4_YERAE</name>
<dbReference type="EMBL" id="CQEM01000038">
    <property type="protein sequence ID" value="CNL94775.1"/>
    <property type="molecule type" value="Genomic_DNA"/>
</dbReference>
<accession>A0A0T9V1K4</accession>
<dbReference type="AlphaFoldDB" id="A0A0T9V1K4"/>
<dbReference type="RefSeq" id="WP_050127375.1">
    <property type="nucleotide sequence ID" value="NZ_CQEM01000038.1"/>
</dbReference>
<reference evidence="2" key="1">
    <citation type="submission" date="2015-03" db="EMBL/GenBank/DDBJ databases">
        <authorList>
            <consortium name="Pathogen Informatics"/>
        </authorList>
    </citation>
    <scope>NUCLEOTIDE SEQUENCE [LARGE SCALE GENOMIC DNA]</scope>
    <source>
        <strain evidence="2">IP27925</strain>
    </source>
</reference>
<gene>
    <name evidence="1" type="ORF">ERS008460_04172</name>
</gene>